<dbReference type="EMBL" id="JACVVK020000136">
    <property type="protein sequence ID" value="KAK7489580.1"/>
    <property type="molecule type" value="Genomic_DNA"/>
</dbReference>
<proteinExistence type="predicted"/>
<comment type="caution">
    <text evidence="2">The sequence shown here is derived from an EMBL/GenBank/DDBJ whole genome shotgun (WGS) entry which is preliminary data.</text>
</comment>
<protein>
    <submittedName>
        <fullName evidence="2">Uncharacterized protein</fullName>
    </submittedName>
</protein>
<evidence type="ECO:0000313" key="3">
    <source>
        <dbReference type="Proteomes" id="UP001519460"/>
    </source>
</evidence>
<accession>A0ABD0KS43</accession>
<sequence length="109" mass="12092">MKTTERLRNGTASLPGDHHAEFKENQPMVQPPSMKTITWENLNDTERVGQTAPDGHTQLYVTIPSCWKVSVLPASCLMTVNKTGSPQSLWRKGVDAPHDWSHGAGQHCE</sequence>
<gene>
    <name evidence="2" type="ORF">BaRGS_00019214</name>
</gene>
<feature type="compositionally biased region" description="Basic and acidic residues" evidence="1">
    <location>
        <begin position="92"/>
        <end position="101"/>
    </location>
</feature>
<dbReference type="Proteomes" id="UP001519460">
    <property type="component" value="Unassembled WGS sequence"/>
</dbReference>
<keyword evidence="3" id="KW-1185">Reference proteome</keyword>
<name>A0ABD0KS43_9CAEN</name>
<evidence type="ECO:0000313" key="2">
    <source>
        <dbReference type="EMBL" id="KAK7489580.1"/>
    </source>
</evidence>
<organism evidence="2 3">
    <name type="scientific">Batillaria attramentaria</name>
    <dbReference type="NCBI Taxonomy" id="370345"/>
    <lineage>
        <taxon>Eukaryota</taxon>
        <taxon>Metazoa</taxon>
        <taxon>Spiralia</taxon>
        <taxon>Lophotrochozoa</taxon>
        <taxon>Mollusca</taxon>
        <taxon>Gastropoda</taxon>
        <taxon>Caenogastropoda</taxon>
        <taxon>Sorbeoconcha</taxon>
        <taxon>Cerithioidea</taxon>
        <taxon>Batillariidae</taxon>
        <taxon>Batillaria</taxon>
    </lineage>
</organism>
<feature type="region of interest" description="Disordered" evidence="1">
    <location>
        <begin position="1"/>
        <end position="31"/>
    </location>
</feature>
<reference evidence="2 3" key="1">
    <citation type="journal article" date="2023" name="Sci. Data">
        <title>Genome assembly of the Korean intertidal mud-creeper Batillaria attramentaria.</title>
        <authorList>
            <person name="Patra A.K."/>
            <person name="Ho P.T."/>
            <person name="Jun S."/>
            <person name="Lee S.J."/>
            <person name="Kim Y."/>
            <person name="Won Y.J."/>
        </authorList>
    </citation>
    <scope>NUCLEOTIDE SEQUENCE [LARGE SCALE GENOMIC DNA]</scope>
    <source>
        <strain evidence="2">Wonlab-2016</strain>
    </source>
</reference>
<evidence type="ECO:0000256" key="1">
    <source>
        <dbReference type="SAM" id="MobiDB-lite"/>
    </source>
</evidence>
<feature type="region of interest" description="Disordered" evidence="1">
    <location>
        <begin position="85"/>
        <end position="109"/>
    </location>
</feature>
<dbReference type="AlphaFoldDB" id="A0ABD0KS43"/>